<dbReference type="RefSeq" id="WP_160959862.1">
    <property type="nucleotide sequence ID" value="NZ_WVUD01000009.1"/>
</dbReference>
<evidence type="ECO:0000313" key="4">
    <source>
        <dbReference type="Proteomes" id="UP000482487"/>
    </source>
</evidence>
<organism evidence="3 4">
    <name type="scientific">Solidesulfovibrio aerotolerans</name>
    <dbReference type="NCBI Taxonomy" id="295255"/>
    <lineage>
        <taxon>Bacteria</taxon>
        <taxon>Pseudomonadati</taxon>
        <taxon>Thermodesulfobacteriota</taxon>
        <taxon>Desulfovibrionia</taxon>
        <taxon>Desulfovibrionales</taxon>
        <taxon>Desulfovibrionaceae</taxon>
        <taxon>Solidesulfovibrio</taxon>
    </lineage>
</organism>
<keyword evidence="2 3" id="KW-0808">Transferase</keyword>
<dbReference type="InterPro" id="IPR051199">
    <property type="entry name" value="LPS_LOS_Heptosyltrfase"/>
</dbReference>
<dbReference type="EMBL" id="WVUD01000009">
    <property type="protein sequence ID" value="MYL82904.1"/>
    <property type="molecule type" value="Genomic_DNA"/>
</dbReference>
<sequence>MARFLVLQLARLGDLVQTRRLLAGLNAKAAAAGGGEVHLAVDCSLAGLAARLYPFAQIHGLPAHGAAGLDAGAAASQARAVLGELAALAFDRVYTLNFSPLGMAIAAMFPPEVQRGYRQFAGQTDKDTLLRLVFRIARDRRGSGLNLADIWAHLDDEPLAPAQVNPEAAPRGGGLGVALAGRAARRSLPPEILAPIVRTVFRRSGVTRLVLLGTAGQAGEARALVRKLDPAVAASCVDATGKTDLFGLCEAVAGLDRLLTPDTGAMHLAAYYGVPVTAFFLSSAWCHETGPYGLGHEVWQATLPCSPCLESAPCERGHVCRLPFADPGFLRALAGSAKAILPPGLARFATDCDALGAACRLVGGEDASAPDRQAFRAFAARRLVGADGDGTDLARERELAERLYLETDWILPPPGRPLRGEG</sequence>
<keyword evidence="1" id="KW-0328">Glycosyltransferase</keyword>
<proteinExistence type="predicted"/>
<dbReference type="GO" id="GO:0008713">
    <property type="term" value="F:ADP-heptose-lipopolysaccharide heptosyltransferase activity"/>
    <property type="evidence" value="ECO:0007669"/>
    <property type="project" value="TreeGrafter"/>
</dbReference>
<dbReference type="Proteomes" id="UP000482487">
    <property type="component" value="Unassembled WGS sequence"/>
</dbReference>
<protein>
    <submittedName>
        <fullName evidence="3">ADP-heptose--LPS heptosyltransferase</fullName>
    </submittedName>
</protein>
<dbReference type="InterPro" id="IPR002201">
    <property type="entry name" value="Glyco_trans_9"/>
</dbReference>
<dbReference type="PANTHER" id="PTHR30160">
    <property type="entry name" value="TETRAACYLDISACCHARIDE 4'-KINASE-RELATED"/>
    <property type="match status" value="1"/>
</dbReference>
<dbReference type="SUPFAM" id="SSF53756">
    <property type="entry name" value="UDP-Glycosyltransferase/glycogen phosphorylase"/>
    <property type="match status" value="1"/>
</dbReference>
<reference evidence="3 4" key="1">
    <citation type="submission" date="2020-01" db="EMBL/GenBank/DDBJ databases">
        <title>Genome sequence of Desulfovibrio aerotolerans DSM 16695(T).</title>
        <authorList>
            <person name="Karnachuk O."/>
            <person name="Avakyan M."/>
            <person name="Mardanov A."/>
            <person name="Kadnikov V."/>
            <person name="Ravin N."/>
        </authorList>
    </citation>
    <scope>NUCLEOTIDE SEQUENCE [LARGE SCALE GENOMIC DNA]</scope>
    <source>
        <strain evidence="3 4">DSM 16695</strain>
    </source>
</reference>
<dbReference type="OrthoDB" id="5506840at2"/>
<evidence type="ECO:0000313" key="3">
    <source>
        <dbReference type="EMBL" id="MYL82904.1"/>
    </source>
</evidence>
<comment type="caution">
    <text evidence="3">The sequence shown here is derived from an EMBL/GenBank/DDBJ whole genome shotgun (WGS) entry which is preliminary data.</text>
</comment>
<evidence type="ECO:0000256" key="2">
    <source>
        <dbReference type="ARBA" id="ARBA00022679"/>
    </source>
</evidence>
<dbReference type="GO" id="GO:0009244">
    <property type="term" value="P:lipopolysaccharide core region biosynthetic process"/>
    <property type="evidence" value="ECO:0007669"/>
    <property type="project" value="TreeGrafter"/>
</dbReference>
<gene>
    <name evidence="3" type="ORF">GTA51_07105</name>
</gene>
<dbReference type="AlphaFoldDB" id="A0A7C9IL57"/>
<evidence type="ECO:0000256" key="1">
    <source>
        <dbReference type="ARBA" id="ARBA00022676"/>
    </source>
</evidence>
<accession>A0A7C9IL57</accession>
<keyword evidence="4" id="KW-1185">Reference proteome</keyword>
<dbReference type="GO" id="GO:0005829">
    <property type="term" value="C:cytosol"/>
    <property type="evidence" value="ECO:0007669"/>
    <property type="project" value="TreeGrafter"/>
</dbReference>
<dbReference type="Pfam" id="PF01075">
    <property type="entry name" value="Glyco_transf_9"/>
    <property type="match status" value="1"/>
</dbReference>
<dbReference type="Gene3D" id="3.40.50.2000">
    <property type="entry name" value="Glycogen Phosphorylase B"/>
    <property type="match status" value="1"/>
</dbReference>
<name>A0A7C9IL57_9BACT</name>